<evidence type="ECO:0000313" key="6">
    <source>
        <dbReference type="EMBL" id="BAF85999.1"/>
    </source>
</evidence>
<dbReference type="HOGENOM" id="CLU_046206_2_0_5"/>
<dbReference type="EMBL" id="AP009384">
    <property type="protein sequence ID" value="BAF85999.1"/>
    <property type="molecule type" value="Genomic_DNA"/>
</dbReference>
<gene>
    <name evidence="6" type="ordered locus">AZC_0001</name>
</gene>
<evidence type="ECO:0000256" key="1">
    <source>
        <dbReference type="ARBA" id="ARBA00022527"/>
    </source>
</evidence>
<dbReference type="GO" id="GO:0043531">
    <property type="term" value="F:ADP binding"/>
    <property type="evidence" value="ECO:0007669"/>
    <property type="project" value="UniProtKB-UniRule"/>
</dbReference>
<reference evidence="6 7" key="6">
    <citation type="journal article" date="2011" name="Appl. Environ. Microbiol.">
        <title>Involvement of the azorhizobial chromosome partition gene (parA) in the onset of bacteroid differentiation during Sesbania rostrata stem nodule development.</title>
        <authorList>
            <person name="Liu CT."/>
            <person name="Lee KB."/>
            <person name="Wang YS."/>
            <person name="Peng MH."/>
            <person name="Lee KT."/>
            <person name="Suzuki S."/>
            <person name="Suzuki T."/>
            <person name="Oyaizu H."/>
        </authorList>
    </citation>
    <scope>NUCLEOTIDE SEQUENCE [LARGE SCALE GENOMIC DNA]</scope>
    <source>
        <strain evidence="7">ATCC 43989 / DSM 5975 / JCM 20966 / LMG 6465 / NBRC 14845 / NCIMB 13405 / ORS 571</strain>
    </source>
</reference>
<keyword evidence="4 5" id="KW-0418">Kinase</keyword>
<sequence>MCCACMGPEGMPSCTRRPQTGGETVSSPHQNYFHLHLVSDSTGETLINVGRAACAQYVNVSPIEHVYPLVRSTKQLDRVLAEIEASPGIVLYTLVDKEIRERLKERCRELSVPYMSVLAPVVQLFQSYLGGEPQPRVGGQHALDATYFKRIDALNYTVSHDDGHLTDDLEEADVVLLGVSRTSKTPTSIYLANRGIKTANIPLVPNVPIPPNLSRLKKPLIVGLIASPERIVEIRQNRLLGLNADTTNSSYVDRDAVSEEIANSRRLFARNGWPLIDVTRRSIEETAAAIIGHLSERRRRSIVET</sequence>
<evidence type="ECO:0000256" key="3">
    <source>
        <dbReference type="ARBA" id="ARBA00022741"/>
    </source>
</evidence>
<dbReference type="KEGG" id="azc:AZC_0001"/>
<dbReference type="Pfam" id="PF03618">
    <property type="entry name" value="Kinase-PPPase"/>
    <property type="match status" value="1"/>
</dbReference>
<name>A8IFY2_AZOC5</name>
<accession>A8IFY2</accession>
<keyword evidence="1 5" id="KW-0723">Serine/threonine-protein kinase</keyword>
<evidence type="ECO:0000256" key="4">
    <source>
        <dbReference type="ARBA" id="ARBA00022777"/>
    </source>
</evidence>
<dbReference type="GO" id="GO:0016776">
    <property type="term" value="F:phosphotransferase activity, phosphate group as acceptor"/>
    <property type="evidence" value="ECO:0007669"/>
    <property type="project" value="UniProtKB-UniRule"/>
</dbReference>
<dbReference type="InterPro" id="IPR026565">
    <property type="entry name" value="PPDK_reg"/>
</dbReference>
<dbReference type="AlphaFoldDB" id="A8IFY2"/>
<reference evidence="6 7" key="3">
    <citation type="journal article" date="2008" name="BMC Genomics">
        <title>The genome of the versatile nitrogen fixer Azorhizobium caulinodans ORS571.</title>
        <authorList>
            <person name="Lee KB."/>
            <person name="Backer P.D."/>
            <person name="Aono T."/>
            <person name="Liu CT."/>
            <person name="Suzuki S."/>
            <person name="Suzuki T."/>
            <person name="Kaneko T."/>
            <person name="Yamada M."/>
            <person name="Tabata S."/>
            <person name="Kupfer D.M."/>
            <person name="Najar F.Z."/>
            <person name="Wiley G.B."/>
            <person name="Roe B."/>
            <person name="Binnewies T.T."/>
            <person name="Ussery D.W."/>
            <person name="D'Haeze W."/>
            <person name="Herder J.D."/>
            <person name="Gevers D."/>
            <person name="Vereecke D."/>
            <person name="Holsters M."/>
            <person name="Oyaizu H."/>
        </authorList>
    </citation>
    <scope>NUCLEOTIDE SEQUENCE [LARGE SCALE GENOMIC DNA]</scope>
    <source>
        <strain evidence="7">ATCC 43989 / DSM 5975 / JCM 20966 / LMG 6465 / NBRC 14845 / NCIMB 13405 / ORS 571</strain>
    </source>
</reference>
<dbReference type="EC" id="2.7.4.27" evidence="5"/>
<dbReference type="PANTHER" id="PTHR31756">
    <property type="entry name" value="PYRUVATE, PHOSPHATE DIKINASE REGULATORY PROTEIN 1, CHLOROPLASTIC"/>
    <property type="match status" value="1"/>
</dbReference>
<dbReference type="EC" id="2.7.11.32" evidence="5"/>
<comment type="similarity">
    <text evidence="5">Belongs to the pyruvate, phosphate/water dikinase regulatory protein family. PDRP subfamily.</text>
</comment>
<organism evidence="6 7">
    <name type="scientific">Azorhizobium caulinodans (strain ATCC 43989 / DSM 5975 / JCM 20966 / LMG 6465 / NBRC 14845 / NCIMB 13405 / ORS 571)</name>
    <dbReference type="NCBI Taxonomy" id="438753"/>
    <lineage>
        <taxon>Bacteria</taxon>
        <taxon>Pseudomonadati</taxon>
        <taxon>Pseudomonadota</taxon>
        <taxon>Alphaproteobacteria</taxon>
        <taxon>Hyphomicrobiales</taxon>
        <taxon>Xanthobacteraceae</taxon>
        <taxon>Azorhizobium</taxon>
    </lineage>
</organism>
<dbReference type="HAMAP" id="MF_00921">
    <property type="entry name" value="PDRP"/>
    <property type="match status" value="1"/>
</dbReference>
<comment type="catalytic activity">
    <reaction evidence="5">
        <text>N(tele)-phospho-L-histidyl/L-threonyl-[pyruvate, phosphate dikinase] + ADP = N(tele)-phospho-L-histidyl/O-phospho-L-threonyl-[pyruvate, phosphate dikinase] + AMP + H(+)</text>
        <dbReference type="Rhea" id="RHEA:43692"/>
        <dbReference type="Rhea" id="RHEA-COMP:10650"/>
        <dbReference type="Rhea" id="RHEA-COMP:10651"/>
        <dbReference type="ChEBI" id="CHEBI:15378"/>
        <dbReference type="ChEBI" id="CHEBI:30013"/>
        <dbReference type="ChEBI" id="CHEBI:61977"/>
        <dbReference type="ChEBI" id="CHEBI:83586"/>
        <dbReference type="ChEBI" id="CHEBI:456215"/>
        <dbReference type="ChEBI" id="CHEBI:456216"/>
        <dbReference type="EC" id="2.7.11.32"/>
    </reaction>
</comment>
<comment type="function">
    <text evidence="5">Bifunctional serine/threonine kinase and phosphorylase involved in the regulation of the pyruvate, phosphate dikinase (PPDK) by catalyzing its phosphorylation/dephosphorylation.</text>
</comment>
<evidence type="ECO:0000256" key="5">
    <source>
        <dbReference type="HAMAP-Rule" id="MF_00921"/>
    </source>
</evidence>
<dbReference type="Proteomes" id="UP000000270">
    <property type="component" value="Chromosome"/>
</dbReference>
<reference evidence="6 7" key="4">
    <citation type="journal article" date="2009" name="Appl. Environ. Microbiol.">
        <title>Comparative genome-wide transcriptional profiling of Azorhizobium caulinodans ORS571 grown under free-living and symbiotic conditions.</title>
        <authorList>
            <person name="Tsukada S."/>
            <person name="Aono T."/>
            <person name="Akiba N."/>
            <person name="Lee KB."/>
            <person name="Liu CT."/>
            <person name="Toyazaki H."/>
            <person name="Oyaizu H."/>
        </authorList>
    </citation>
    <scope>NUCLEOTIDE SEQUENCE [LARGE SCALE GENOMIC DNA]</scope>
    <source>
        <strain evidence="7">ATCC 43989 / DSM 5975 / JCM 20966 / LMG 6465 / NBRC 14845 / NCIMB 13405 / ORS 571</strain>
    </source>
</reference>
<comment type="catalytic activity">
    <reaction evidence="5">
        <text>N(tele)-phospho-L-histidyl/O-phospho-L-threonyl-[pyruvate, phosphate dikinase] + phosphate + H(+) = N(tele)-phospho-L-histidyl/L-threonyl-[pyruvate, phosphate dikinase] + diphosphate</text>
        <dbReference type="Rhea" id="RHEA:43696"/>
        <dbReference type="Rhea" id="RHEA-COMP:10650"/>
        <dbReference type="Rhea" id="RHEA-COMP:10651"/>
        <dbReference type="ChEBI" id="CHEBI:15378"/>
        <dbReference type="ChEBI" id="CHEBI:30013"/>
        <dbReference type="ChEBI" id="CHEBI:33019"/>
        <dbReference type="ChEBI" id="CHEBI:43474"/>
        <dbReference type="ChEBI" id="CHEBI:61977"/>
        <dbReference type="ChEBI" id="CHEBI:83586"/>
        <dbReference type="EC" id="2.7.4.27"/>
    </reaction>
</comment>
<proteinExistence type="inferred from homology"/>
<dbReference type="STRING" id="438753.AZC_0001"/>
<reference evidence="6 7" key="1">
    <citation type="journal article" date="2007" name="Appl. Environ. Microbiol.">
        <title>Rhizobial factors required for stem nodule maturation and maintenance in Sesbania rostrata-Azorhizobium caulinodans ORS571 symbiosis.</title>
        <authorList>
            <person name="Suzuki S."/>
            <person name="Aono T."/>
            <person name="Lee KB."/>
            <person name="Suzuki T."/>
            <person name="Liu CT."/>
            <person name="Miwa H."/>
            <person name="Wakao S."/>
            <person name="Iki T."/>
            <person name="Oyaizu H."/>
        </authorList>
    </citation>
    <scope>NUCLEOTIDE SEQUENCE [LARGE SCALE GENOMIC DNA]</scope>
    <source>
        <strain evidence="7">ATCC 43989 / DSM 5975 / JCM 20966 / LMG 6465 / NBRC 14845 / NCIMB 13405 / ORS 571</strain>
    </source>
</reference>
<feature type="binding site" evidence="5">
    <location>
        <begin position="178"/>
        <end position="185"/>
    </location>
    <ligand>
        <name>ADP</name>
        <dbReference type="ChEBI" id="CHEBI:456216"/>
    </ligand>
</feature>
<reference evidence="7" key="2">
    <citation type="submission" date="2007-04" db="EMBL/GenBank/DDBJ databases">
        <title>Complete genome sequence of the nitrogen-fixing bacterium Azorhizobium caulinodans ORS571.</title>
        <authorList>
            <person name="Lee K.B."/>
            <person name="Backer P.D."/>
            <person name="Aono T."/>
            <person name="Liu C.T."/>
            <person name="Suzuki S."/>
            <person name="Suzuki T."/>
            <person name="Kaneko T."/>
            <person name="Yamada M."/>
            <person name="Tabata S."/>
            <person name="Kupfer D.M."/>
            <person name="Najar F.Z."/>
            <person name="Wiley G.B."/>
            <person name="Roe B."/>
            <person name="Binnewies T."/>
            <person name="Ussery D."/>
            <person name="Vereecke D."/>
            <person name="Gevers D."/>
            <person name="Holsters M."/>
            <person name="Oyaizu H."/>
        </authorList>
    </citation>
    <scope>NUCLEOTIDE SEQUENCE [LARGE SCALE GENOMIC DNA]</scope>
    <source>
        <strain evidence="7">ATCC 43989 / DSM 5975 / JCM 20966 / LMG 6465 / NBRC 14845 / NCIMB 13405 / ORS 571</strain>
    </source>
</reference>
<dbReference type="GO" id="GO:0005524">
    <property type="term" value="F:ATP binding"/>
    <property type="evidence" value="ECO:0007669"/>
    <property type="project" value="InterPro"/>
</dbReference>
<evidence type="ECO:0000313" key="7">
    <source>
        <dbReference type="Proteomes" id="UP000000270"/>
    </source>
</evidence>
<keyword evidence="3 5" id="KW-0547">Nucleotide-binding</keyword>
<dbReference type="NCBIfam" id="NF003742">
    <property type="entry name" value="PRK05339.1"/>
    <property type="match status" value="1"/>
</dbReference>
<dbReference type="eggNOG" id="COG1806">
    <property type="taxonomic scope" value="Bacteria"/>
</dbReference>
<dbReference type="InterPro" id="IPR005177">
    <property type="entry name" value="Kinase-pyrophosphorylase"/>
</dbReference>
<protein>
    <recommendedName>
        <fullName evidence="5">Putative pyruvate, phosphate dikinase regulatory protein</fullName>
        <shortName evidence="5">PPDK regulatory protein</shortName>
        <ecNumber evidence="5">2.7.11.32</ecNumber>
        <ecNumber evidence="5">2.7.4.27</ecNumber>
    </recommendedName>
</protein>
<keyword evidence="2 5" id="KW-0808">Transferase</keyword>
<evidence type="ECO:0000256" key="2">
    <source>
        <dbReference type="ARBA" id="ARBA00022679"/>
    </source>
</evidence>
<reference evidence="6 7" key="5">
    <citation type="journal article" date="2010" name="Appl. Environ. Microbiol.">
        <title>phrR-like gene praR of Azorhizobium caulinodans ORS571 is essential for symbiosis with Sesbania rostrata and is involved in expression of reb genes.</title>
        <authorList>
            <person name="Akiba N."/>
            <person name="Aono T."/>
            <person name="Toyazaki H."/>
            <person name="Sato S."/>
            <person name="Oyaizu H."/>
        </authorList>
    </citation>
    <scope>NUCLEOTIDE SEQUENCE [LARGE SCALE GENOMIC DNA]</scope>
    <source>
        <strain evidence="7">ATCC 43989 / DSM 5975 / JCM 20966 / LMG 6465 / NBRC 14845 / NCIMB 13405 / ORS 571</strain>
    </source>
</reference>
<dbReference type="GO" id="GO:0004674">
    <property type="term" value="F:protein serine/threonine kinase activity"/>
    <property type="evidence" value="ECO:0007669"/>
    <property type="project" value="UniProtKB-UniRule"/>
</dbReference>
<keyword evidence="7" id="KW-1185">Reference proteome</keyword>
<dbReference type="PANTHER" id="PTHR31756:SF3">
    <property type="entry name" value="PYRUVATE, PHOSPHATE DIKINASE REGULATORY PROTEIN 1, CHLOROPLASTIC"/>
    <property type="match status" value="1"/>
</dbReference>